<name>A0A820T3F5_9BILA</name>
<evidence type="ECO:0000313" key="2">
    <source>
        <dbReference type="EMBL" id="CAF4459468.1"/>
    </source>
</evidence>
<reference evidence="2" key="1">
    <citation type="submission" date="2021-02" db="EMBL/GenBank/DDBJ databases">
        <authorList>
            <person name="Nowell W R."/>
        </authorList>
    </citation>
    <scope>NUCLEOTIDE SEQUENCE</scope>
</reference>
<sequence length="65" mass="7566">EEHNKQLEKQLRRSKQLLFRESPLLHHHTSSTSVTDYRPATTSSPLHSSSSGLKRSMERNLERQP</sequence>
<organism evidence="2 3">
    <name type="scientific">Adineta steineri</name>
    <dbReference type="NCBI Taxonomy" id="433720"/>
    <lineage>
        <taxon>Eukaryota</taxon>
        <taxon>Metazoa</taxon>
        <taxon>Spiralia</taxon>
        <taxon>Gnathifera</taxon>
        <taxon>Rotifera</taxon>
        <taxon>Eurotatoria</taxon>
        <taxon>Bdelloidea</taxon>
        <taxon>Adinetida</taxon>
        <taxon>Adinetidae</taxon>
        <taxon>Adineta</taxon>
    </lineage>
</organism>
<feature type="compositionally biased region" description="Low complexity" evidence="1">
    <location>
        <begin position="43"/>
        <end position="54"/>
    </location>
</feature>
<feature type="non-terminal residue" evidence="2">
    <location>
        <position position="1"/>
    </location>
</feature>
<gene>
    <name evidence="2" type="ORF">OKA104_LOCUS54604</name>
</gene>
<comment type="caution">
    <text evidence="2">The sequence shown here is derived from an EMBL/GenBank/DDBJ whole genome shotgun (WGS) entry which is preliminary data.</text>
</comment>
<feature type="compositionally biased region" description="Basic and acidic residues" evidence="1">
    <location>
        <begin position="55"/>
        <end position="65"/>
    </location>
</feature>
<feature type="non-terminal residue" evidence="2">
    <location>
        <position position="65"/>
    </location>
</feature>
<dbReference type="AlphaFoldDB" id="A0A820T3F5"/>
<evidence type="ECO:0000256" key="1">
    <source>
        <dbReference type="SAM" id="MobiDB-lite"/>
    </source>
</evidence>
<feature type="region of interest" description="Disordered" evidence="1">
    <location>
        <begin position="1"/>
        <end position="65"/>
    </location>
</feature>
<proteinExistence type="predicted"/>
<protein>
    <submittedName>
        <fullName evidence="2">Uncharacterized protein</fullName>
    </submittedName>
</protein>
<accession>A0A820T3F5</accession>
<evidence type="ECO:0000313" key="3">
    <source>
        <dbReference type="Proteomes" id="UP000663881"/>
    </source>
</evidence>
<dbReference type="EMBL" id="CAJOAY010036762">
    <property type="protein sequence ID" value="CAF4459468.1"/>
    <property type="molecule type" value="Genomic_DNA"/>
</dbReference>
<feature type="compositionally biased region" description="Basic and acidic residues" evidence="1">
    <location>
        <begin position="1"/>
        <end position="11"/>
    </location>
</feature>
<dbReference type="Proteomes" id="UP000663881">
    <property type="component" value="Unassembled WGS sequence"/>
</dbReference>